<evidence type="ECO:0000256" key="6">
    <source>
        <dbReference type="SAM" id="Phobius"/>
    </source>
</evidence>
<feature type="transmembrane region" description="Helical" evidence="6">
    <location>
        <begin position="138"/>
        <end position="162"/>
    </location>
</feature>
<dbReference type="Pfam" id="PF00892">
    <property type="entry name" value="EamA"/>
    <property type="match status" value="2"/>
</dbReference>
<name>A0ABM0MWV1_SACKO</name>
<feature type="transmembrane region" description="Helical" evidence="6">
    <location>
        <begin position="23"/>
        <end position="43"/>
    </location>
</feature>
<keyword evidence="4 6" id="KW-0472">Membrane</keyword>
<dbReference type="GeneID" id="102809286"/>
<evidence type="ECO:0000259" key="7">
    <source>
        <dbReference type="Pfam" id="PF00892"/>
    </source>
</evidence>
<evidence type="ECO:0000256" key="4">
    <source>
        <dbReference type="ARBA" id="ARBA00023136"/>
    </source>
</evidence>
<feature type="transmembrane region" description="Helical" evidence="6">
    <location>
        <begin position="112"/>
        <end position="131"/>
    </location>
</feature>
<evidence type="ECO:0000313" key="8">
    <source>
        <dbReference type="Proteomes" id="UP000694865"/>
    </source>
</evidence>
<dbReference type="Proteomes" id="UP000694865">
    <property type="component" value="Unplaced"/>
</dbReference>
<dbReference type="Gene3D" id="1.10.3730.20">
    <property type="match status" value="1"/>
</dbReference>
<evidence type="ECO:0000256" key="2">
    <source>
        <dbReference type="ARBA" id="ARBA00022692"/>
    </source>
</evidence>
<keyword evidence="3 6" id="KW-1133">Transmembrane helix</keyword>
<keyword evidence="2 6" id="KW-0812">Transmembrane</keyword>
<dbReference type="SUPFAM" id="SSF103481">
    <property type="entry name" value="Multidrug resistance efflux transporter EmrE"/>
    <property type="match status" value="2"/>
</dbReference>
<proteinExistence type="predicted"/>
<feature type="region of interest" description="Disordered" evidence="5">
    <location>
        <begin position="253"/>
        <end position="279"/>
    </location>
</feature>
<feature type="domain" description="EamA" evidence="7">
    <location>
        <begin position="112"/>
        <end position="245"/>
    </location>
</feature>
<dbReference type="PANTHER" id="PTHR22911:SF6">
    <property type="entry name" value="SOLUTE CARRIER FAMILY 35 MEMBER G1"/>
    <property type="match status" value="1"/>
</dbReference>
<evidence type="ECO:0000256" key="1">
    <source>
        <dbReference type="ARBA" id="ARBA00004141"/>
    </source>
</evidence>
<feature type="transmembrane region" description="Helical" evidence="6">
    <location>
        <begin position="231"/>
        <end position="249"/>
    </location>
</feature>
<evidence type="ECO:0000256" key="5">
    <source>
        <dbReference type="SAM" id="MobiDB-lite"/>
    </source>
</evidence>
<dbReference type="RefSeq" id="XP_006824492.1">
    <property type="nucleotide sequence ID" value="XM_006824429.1"/>
</dbReference>
<gene>
    <name evidence="9" type="primary">LOC102809286</name>
</gene>
<protein>
    <submittedName>
        <fullName evidence="9">Solute carrier family 35 member G1-like</fullName>
    </submittedName>
</protein>
<evidence type="ECO:0000256" key="3">
    <source>
        <dbReference type="ARBA" id="ARBA00022989"/>
    </source>
</evidence>
<feature type="transmembrane region" description="Helical" evidence="6">
    <location>
        <begin position="49"/>
        <end position="71"/>
    </location>
</feature>
<reference evidence="9" key="1">
    <citation type="submission" date="2025-08" db="UniProtKB">
        <authorList>
            <consortium name="RefSeq"/>
        </authorList>
    </citation>
    <scope>IDENTIFICATION</scope>
    <source>
        <tissue evidence="9">Testes</tissue>
    </source>
</reference>
<feature type="transmembrane region" description="Helical" evidence="6">
    <location>
        <begin position="204"/>
        <end position="225"/>
    </location>
</feature>
<evidence type="ECO:0000313" key="9">
    <source>
        <dbReference type="RefSeq" id="XP_006824492.1"/>
    </source>
</evidence>
<comment type="subcellular location">
    <subcellularLocation>
        <location evidence="1">Membrane</location>
        <topology evidence="1">Multi-pass membrane protein</topology>
    </subcellularLocation>
</comment>
<dbReference type="InterPro" id="IPR000620">
    <property type="entry name" value="EamA_dom"/>
</dbReference>
<keyword evidence="8" id="KW-1185">Reference proteome</keyword>
<organism evidence="8 9">
    <name type="scientific">Saccoglossus kowalevskii</name>
    <name type="common">Acorn worm</name>
    <dbReference type="NCBI Taxonomy" id="10224"/>
    <lineage>
        <taxon>Eukaryota</taxon>
        <taxon>Metazoa</taxon>
        <taxon>Hemichordata</taxon>
        <taxon>Enteropneusta</taxon>
        <taxon>Harrimaniidae</taxon>
        <taxon>Saccoglossus</taxon>
    </lineage>
</organism>
<sequence length="279" mass="30452">MVLVPCVIYRKIDLRLDNWKDRIALLGNGAVGAVACISLLYALPNAPLGNINAIIQGTLSVFTAILACVFLKEMSRPSELVASLLNAIGVLIITRPPFLVPAHAAPSSKETMAYILTIVAVVGISAGYVIGRYVRGRLHVFAVMFYNSSIVAVLNCVLMVIIRPPSWSIPPRAASFIIGVCVSGLLSTWTRYKSLQLESAATVVLLSNVQIIISYLADIFIFHYTLHPLDFVGAGVVVMGSVVVSISAYRKRKQDNDANDENIPDEEKSLREEEEDDEY</sequence>
<dbReference type="InterPro" id="IPR037185">
    <property type="entry name" value="EmrE-like"/>
</dbReference>
<accession>A0ABM0MWV1</accession>
<feature type="domain" description="EamA" evidence="7">
    <location>
        <begin position="2"/>
        <end position="94"/>
    </location>
</feature>
<dbReference type="PANTHER" id="PTHR22911">
    <property type="entry name" value="ACYL-MALONYL CONDENSING ENZYME-RELATED"/>
    <property type="match status" value="1"/>
</dbReference>
<feature type="transmembrane region" description="Helical" evidence="6">
    <location>
        <begin position="174"/>
        <end position="192"/>
    </location>
</feature>
<feature type="transmembrane region" description="Helical" evidence="6">
    <location>
        <begin position="80"/>
        <end position="100"/>
    </location>
</feature>